<evidence type="ECO:0000259" key="2">
    <source>
        <dbReference type="PROSITE" id="PS50835"/>
    </source>
</evidence>
<evidence type="ECO:0000313" key="3">
    <source>
        <dbReference type="EMBL" id="KAF5906204.1"/>
    </source>
</evidence>
<dbReference type="Gene3D" id="2.60.40.10">
    <property type="entry name" value="Immunoglobulins"/>
    <property type="match status" value="1"/>
</dbReference>
<dbReference type="OrthoDB" id="10028801at2759"/>
<comment type="caution">
    <text evidence="3">The sequence shown here is derived from an EMBL/GenBank/DDBJ whole genome shotgun (WGS) entry which is preliminary data.</text>
</comment>
<evidence type="ECO:0000256" key="1">
    <source>
        <dbReference type="ARBA" id="ARBA00023157"/>
    </source>
</evidence>
<sequence length="52" mass="5808">EPSNVELSGSSEAIEGTEVNMWCLTSSSNPPVHIRWWLGFKELNTTDTNITE</sequence>
<proteinExistence type="predicted"/>
<dbReference type="InterPro" id="IPR036179">
    <property type="entry name" value="Ig-like_dom_sf"/>
</dbReference>
<dbReference type="EMBL" id="QNUK01000035">
    <property type="protein sequence ID" value="KAF5906204.1"/>
    <property type="molecule type" value="Genomic_DNA"/>
</dbReference>
<dbReference type="InterPro" id="IPR007110">
    <property type="entry name" value="Ig-like_dom"/>
</dbReference>
<keyword evidence="1" id="KW-1015">Disulfide bond</keyword>
<dbReference type="Proteomes" id="UP000727407">
    <property type="component" value="Unassembled WGS sequence"/>
</dbReference>
<keyword evidence="4" id="KW-1185">Reference proteome</keyword>
<reference evidence="3" key="1">
    <citation type="submission" date="2020-07" db="EMBL/GenBank/DDBJ databases">
        <title>Clarias magur genome sequencing, assembly and annotation.</title>
        <authorList>
            <person name="Kushwaha B."/>
            <person name="Kumar R."/>
            <person name="Das P."/>
            <person name="Joshi C.G."/>
            <person name="Kumar D."/>
            <person name="Nagpure N.S."/>
            <person name="Pandey M."/>
            <person name="Agarwal S."/>
            <person name="Srivastava S."/>
            <person name="Singh M."/>
            <person name="Sahoo L."/>
            <person name="Jayasankar P."/>
            <person name="Meher P.K."/>
            <person name="Koringa P.G."/>
            <person name="Iquebal M.A."/>
            <person name="Das S.P."/>
            <person name="Bit A."/>
            <person name="Patnaik S."/>
            <person name="Patel N."/>
            <person name="Shah T.M."/>
            <person name="Hinsu A."/>
            <person name="Jena J.K."/>
        </authorList>
    </citation>
    <scope>NUCLEOTIDE SEQUENCE</scope>
    <source>
        <strain evidence="3">CIFAMagur01</strain>
        <tissue evidence="3">Testis</tissue>
    </source>
</reference>
<feature type="non-terminal residue" evidence="3">
    <location>
        <position position="52"/>
    </location>
</feature>
<feature type="domain" description="Ig-like" evidence="2">
    <location>
        <begin position="2"/>
        <end position="36"/>
    </location>
</feature>
<dbReference type="InterPro" id="IPR013162">
    <property type="entry name" value="CD80_C2-set"/>
</dbReference>
<organism evidence="3 4">
    <name type="scientific">Clarias magur</name>
    <name type="common">Asian catfish</name>
    <name type="synonym">Macropteronotus magur</name>
    <dbReference type="NCBI Taxonomy" id="1594786"/>
    <lineage>
        <taxon>Eukaryota</taxon>
        <taxon>Metazoa</taxon>
        <taxon>Chordata</taxon>
        <taxon>Craniata</taxon>
        <taxon>Vertebrata</taxon>
        <taxon>Euteleostomi</taxon>
        <taxon>Actinopterygii</taxon>
        <taxon>Neopterygii</taxon>
        <taxon>Teleostei</taxon>
        <taxon>Ostariophysi</taxon>
        <taxon>Siluriformes</taxon>
        <taxon>Clariidae</taxon>
        <taxon>Clarias</taxon>
    </lineage>
</organism>
<accession>A0A8J4UMX6</accession>
<protein>
    <submittedName>
        <fullName evidence="3">Nephrin isoform X1</fullName>
    </submittedName>
</protein>
<evidence type="ECO:0000313" key="4">
    <source>
        <dbReference type="Proteomes" id="UP000727407"/>
    </source>
</evidence>
<gene>
    <name evidence="3" type="primary">nphs1</name>
    <name evidence="3" type="ORF">DAT39_004007</name>
</gene>
<dbReference type="PROSITE" id="PS50835">
    <property type="entry name" value="IG_LIKE"/>
    <property type="match status" value="1"/>
</dbReference>
<dbReference type="InterPro" id="IPR013783">
    <property type="entry name" value="Ig-like_fold"/>
</dbReference>
<name>A0A8J4UMX6_CLAMG</name>
<dbReference type="AlphaFoldDB" id="A0A8J4UMX6"/>
<dbReference type="Pfam" id="PF08205">
    <property type="entry name" value="C2-set_2"/>
    <property type="match status" value="1"/>
</dbReference>
<feature type="non-terminal residue" evidence="3">
    <location>
        <position position="1"/>
    </location>
</feature>
<dbReference type="SUPFAM" id="SSF48726">
    <property type="entry name" value="Immunoglobulin"/>
    <property type="match status" value="1"/>
</dbReference>